<gene>
    <name evidence="1" type="ORF">PGTUg99_013532</name>
</gene>
<comment type="caution">
    <text evidence="1">The sequence shown here is derived from an EMBL/GenBank/DDBJ whole genome shotgun (WGS) entry which is preliminary data.</text>
</comment>
<protein>
    <submittedName>
        <fullName evidence="1">Uncharacterized protein</fullName>
    </submittedName>
</protein>
<reference evidence="1 2" key="1">
    <citation type="submission" date="2019-05" db="EMBL/GenBank/DDBJ databases">
        <title>Emergence of the Ug99 lineage of the wheat stem rust pathogen through somatic hybridization.</title>
        <authorList>
            <person name="Li F."/>
            <person name="Upadhyaya N.M."/>
            <person name="Sperschneider J."/>
            <person name="Matny O."/>
            <person name="Nguyen-Phuc H."/>
            <person name="Mago R."/>
            <person name="Raley C."/>
            <person name="Miller M.E."/>
            <person name="Silverstein K.A.T."/>
            <person name="Henningsen E."/>
            <person name="Hirsch C.D."/>
            <person name="Visser B."/>
            <person name="Pretorius Z.A."/>
            <person name="Steffenson B.J."/>
            <person name="Schwessinger B."/>
            <person name="Dodds P.N."/>
            <person name="Figueroa M."/>
        </authorList>
    </citation>
    <scope>NUCLEOTIDE SEQUENCE [LARGE SCALE GENOMIC DNA]</scope>
    <source>
        <strain evidence="1 2">Ug99</strain>
    </source>
</reference>
<proteinExistence type="predicted"/>
<evidence type="ECO:0000313" key="2">
    <source>
        <dbReference type="Proteomes" id="UP000325313"/>
    </source>
</evidence>
<sequence length="113" mass="12770">MRDTHDNSEPVDPDDLNHHRRNLILGLFAPSLGPPKLQSDLRAALQAEGPDQDIGVEWVVSRMMTRRRGRSEPVLFRSSSADDLTKPGYHRSADLGWFFQEMVLEAVDEAWSG</sequence>
<accession>A0A5B0PJ93</accession>
<organism evidence="1 2">
    <name type="scientific">Puccinia graminis f. sp. tritici</name>
    <dbReference type="NCBI Taxonomy" id="56615"/>
    <lineage>
        <taxon>Eukaryota</taxon>
        <taxon>Fungi</taxon>
        <taxon>Dikarya</taxon>
        <taxon>Basidiomycota</taxon>
        <taxon>Pucciniomycotina</taxon>
        <taxon>Pucciniomycetes</taxon>
        <taxon>Pucciniales</taxon>
        <taxon>Pucciniaceae</taxon>
        <taxon>Puccinia</taxon>
    </lineage>
</organism>
<name>A0A5B0PJ93_PUCGR</name>
<evidence type="ECO:0000313" key="1">
    <source>
        <dbReference type="EMBL" id="KAA1100670.1"/>
    </source>
</evidence>
<dbReference type="EMBL" id="VDEP01000339">
    <property type="protein sequence ID" value="KAA1100670.1"/>
    <property type="molecule type" value="Genomic_DNA"/>
</dbReference>
<dbReference type="AlphaFoldDB" id="A0A5B0PJ93"/>
<dbReference type="Proteomes" id="UP000325313">
    <property type="component" value="Unassembled WGS sequence"/>
</dbReference>